<feature type="region of interest" description="Disordered" evidence="7">
    <location>
        <begin position="384"/>
        <end position="404"/>
    </location>
</feature>
<dbReference type="PANTHER" id="PTHR10048">
    <property type="entry name" value="PHOSPHATIDYLINOSITOL KINASE"/>
    <property type="match status" value="1"/>
</dbReference>
<dbReference type="EMBL" id="FJ918572">
    <property type="protein sequence ID" value="ACR61543.1"/>
    <property type="molecule type" value="mRNA"/>
</dbReference>
<dbReference type="GO" id="GO:0005737">
    <property type="term" value="C:cytoplasm"/>
    <property type="evidence" value="ECO:0007669"/>
    <property type="project" value="TreeGrafter"/>
</dbReference>
<dbReference type="CDD" id="cd05168">
    <property type="entry name" value="PI4Kc_III_beta"/>
    <property type="match status" value="1"/>
</dbReference>
<evidence type="ECO:0000256" key="2">
    <source>
        <dbReference type="ARBA" id="ARBA00004123"/>
    </source>
</evidence>
<dbReference type="InterPro" id="IPR036940">
    <property type="entry name" value="PI3/4_kinase_cat_sf"/>
</dbReference>
<dbReference type="PROSITE" id="PS00915">
    <property type="entry name" value="PI3_4_KINASE_1"/>
    <property type="match status" value="1"/>
</dbReference>
<dbReference type="AlphaFoldDB" id="C5IGP6"/>
<dbReference type="InterPro" id="IPR018936">
    <property type="entry name" value="PI3/4_kinase_CS"/>
</dbReference>
<dbReference type="InterPro" id="IPR001263">
    <property type="entry name" value="PI3K_accessory_dom"/>
</dbReference>
<gene>
    <name evidence="10" type="primary">pik1</name>
</gene>
<feature type="domain" description="PIK helical" evidence="9">
    <location>
        <begin position="1"/>
        <end position="123"/>
    </location>
</feature>
<dbReference type="InterPro" id="IPR049160">
    <property type="entry name" value="PI4KB-PIK1_PIK"/>
</dbReference>
<evidence type="ECO:0000259" key="9">
    <source>
        <dbReference type="PROSITE" id="PS51545"/>
    </source>
</evidence>
<dbReference type="InterPro" id="IPR016024">
    <property type="entry name" value="ARM-type_fold"/>
</dbReference>
<sequence length="851" mass="96614">MPSSNSGNELLLRFFESAHFTSQLCVAYLSRYPNNIGIHHFLCEKLATFPYEEIEFFIPQLIHLVLNKDSESVALEEFIISQCEQNTQCALITFWYLQAHMVDLGLQPHSSCFKICKRLYNRIQILVFMSSSSLIQSQQKISENVTPALILSGIMLGGVCVPELLKKAGPIAIAQGRKAPRQDPDESDVDVLRRLSTEPRYSLDVLRSSLNNSIVEQHSEVSLRLKAPELTRTHSYQSSATLSIDEQRRVLRSNYFQQEIQFLFALQDISIRLIIVPRQARLSSLRAELALLNNNLPADVNIPLLRSYHKEVSHKIVRIDPKEATILNSAERVPYLIMVEVLSGELSFEPQSKKNKAKVQKIVSHKNQRKRWFDLTDVDPYTNLQDSTDNDISESESEGGDLSMSPLIKGLVPDTLSLSKSFSSFGNVSLQVPSSHRDTDVVLLSGRHSDSDGNGALKRSKIYASEITARMRAAATMLSQLDAEGSRRPKAETERIKNSIILDMQRLEEERLNEPSIYPVSVDISCAEDLRFGKETQKAERKGDRDDPSAATFQEDWYAKKERIRKSSPYGHYPNWDLVSVIVKTGADLRQETFACQLIYAFQRVWLECKEKVWVRRMKILVTGDNSGLIETITNAISVHSIKKNLTKQLREAELAQGKIAGKNVVTLKDYFIKQFGDPNSSRYRQAQTNFLQSLVAYSIISYLLQLKARHNGNVLIDSEGHIIHIDFGFLLTNTPGNVGFESAPFKLTADYLEILDDRFDEYRSLMKAAFKSVRKNADQIILLVEVMQNNSTMPCFRAGENTSAQLLQRFQLQLGDKECDDFVDLLIQKANCSVWTRLYDLFQNITNGIY</sequence>
<evidence type="ECO:0000256" key="4">
    <source>
        <dbReference type="ARBA" id="ARBA00022679"/>
    </source>
</evidence>
<dbReference type="InterPro" id="IPR015433">
    <property type="entry name" value="PI3/4_kinase"/>
</dbReference>
<dbReference type="InterPro" id="IPR000403">
    <property type="entry name" value="PI3/4_kinase_cat_dom"/>
</dbReference>
<dbReference type="GO" id="GO:0004430">
    <property type="term" value="F:1-phosphatidylinositol 4-kinase activity"/>
    <property type="evidence" value="ECO:0007669"/>
    <property type="project" value="UniProtKB-EC"/>
</dbReference>
<dbReference type="EC" id="2.7.1.67" evidence="3"/>
<accession>C5IGP6</accession>
<dbReference type="FunFam" id="3.30.1010.10:FF:000021">
    <property type="entry name" value="Phosphatidylinositol 4-kinase"/>
    <property type="match status" value="1"/>
</dbReference>
<dbReference type="InterPro" id="IPR057754">
    <property type="entry name" value="PI4-kinase_beta/PIK1_cat"/>
</dbReference>
<comment type="subcellular location">
    <subcellularLocation>
        <location evidence="2">Nucleus</location>
    </subcellularLocation>
</comment>
<proteinExistence type="evidence at transcript level"/>
<dbReference type="SUPFAM" id="SSF48371">
    <property type="entry name" value="ARM repeat"/>
    <property type="match status" value="1"/>
</dbReference>
<comment type="catalytic activity">
    <reaction evidence="1">
        <text>a 1,2-diacyl-sn-glycero-3-phospho-(1D-myo-inositol) + ATP = a 1,2-diacyl-sn-glycero-3-phospho-(1D-myo-inositol 4-phosphate) + ADP + H(+)</text>
        <dbReference type="Rhea" id="RHEA:19877"/>
        <dbReference type="ChEBI" id="CHEBI:15378"/>
        <dbReference type="ChEBI" id="CHEBI:30616"/>
        <dbReference type="ChEBI" id="CHEBI:57880"/>
        <dbReference type="ChEBI" id="CHEBI:58178"/>
        <dbReference type="ChEBI" id="CHEBI:456216"/>
        <dbReference type="EC" id="2.7.1.67"/>
    </reaction>
</comment>
<dbReference type="Gene3D" id="3.30.1010.10">
    <property type="entry name" value="Phosphatidylinositol 3-kinase Catalytic Subunit, Chain A, domain 4"/>
    <property type="match status" value="1"/>
</dbReference>
<keyword evidence="6" id="KW-0539">Nucleus</keyword>
<keyword evidence="5" id="KW-0418">Kinase</keyword>
<dbReference type="GO" id="GO:0048015">
    <property type="term" value="P:phosphatidylinositol-mediated signaling"/>
    <property type="evidence" value="ECO:0007669"/>
    <property type="project" value="TreeGrafter"/>
</dbReference>
<dbReference type="FunFam" id="1.10.1070.11:FF:000016">
    <property type="entry name" value="PIK1p Phosphatidylinositol 4-kinase"/>
    <property type="match status" value="1"/>
</dbReference>
<dbReference type="InterPro" id="IPR011009">
    <property type="entry name" value="Kinase-like_dom_sf"/>
</dbReference>
<evidence type="ECO:0000256" key="3">
    <source>
        <dbReference type="ARBA" id="ARBA00012169"/>
    </source>
</evidence>
<dbReference type="Gene3D" id="1.10.1070.11">
    <property type="entry name" value="Phosphatidylinositol 3-/4-kinase, catalytic domain"/>
    <property type="match status" value="1"/>
</dbReference>
<dbReference type="Pfam" id="PF21245">
    <property type="entry name" value="PI4KB-PIK1_PIK"/>
    <property type="match status" value="1"/>
</dbReference>
<dbReference type="GO" id="GO:0046854">
    <property type="term" value="P:phosphatidylinositol phosphate biosynthetic process"/>
    <property type="evidence" value="ECO:0007669"/>
    <property type="project" value="InterPro"/>
</dbReference>
<dbReference type="Pfam" id="PF11522">
    <property type="entry name" value="Pik1"/>
    <property type="match status" value="1"/>
</dbReference>
<feature type="compositionally biased region" description="Acidic residues" evidence="7">
    <location>
        <begin position="388"/>
        <end position="399"/>
    </location>
</feature>
<organism evidence="10">
    <name type="scientific">Schizosaccharomyces pombe</name>
    <name type="common">Fission yeast</name>
    <dbReference type="NCBI Taxonomy" id="4896"/>
    <lineage>
        <taxon>Eukaryota</taxon>
        <taxon>Fungi</taxon>
        <taxon>Dikarya</taxon>
        <taxon>Ascomycota</taxon>
        <taxon>Taphrinomycotina</taxon>
        <taxon>Schizosaccharomycetes</taxon>
        <taxon>Schizosaccharomycetales</taxon>
        <taxon>Schizosaccharomycetaceae</taxon>
        <taxon>Schizosaccharomyces</taxon>
    </lineage>
</organism>
<evidence type="ECO:0000256" key="7">
    <source>
        <dbReference type="SAM" id="MobiDB-lite"/>
    </source>
</evidence>
<dbReference type="VEuPathDB" id="FungiDB:SPAC22E12.16c"/>
<dbReference type="GO" id="GO:0005634">
    <property type="term" value="C:nucleus"/>
    <property type="evidence" value="ECO:0007669"/>
    <property type="project" value="UniProtKB-SubCell"/>
</dbReference>
<dbReference type="Gene3D" id="6.10.140.1260">
    <property type="match status" value="1"/>
</dbReference>
<dbReference type="Pfam" id="PF00454">
    <property type="entry name" value="PI3_PI4_kinase"/>
    <property type="match status" value="1"/>
</dbReference>
<evidence type="ECO:0000256" key="5">
    <source>
        <dbReference type="ARBA" id="ARBA00022777"/>
    </source>
</evidence>
<protein>
    <recommendedName>
        <fullName evidence="3">1-phosphatidylinositol 4-kinase</fullName>
        <ecNumber evidence="3">2.7.1.67</ecNumber>
    </recommendedName>
</protein>
<evidence type="ECO:0000259" key="8">
    <source>
        <dbReference type="PROSITE" id="PS50290"/>
    </source>
</evidence>
<feature type="domain" description="PI3K/PI4K catalytic" evidence="8">
    <location>
        <begin position="558"/>
        <end position="836"/>
    </location>
</feature>
<dbReference type="GO" id="GO:0016020">
    <property type="term" value="C:membrane"/>
    <property type="evidence" value="ECO:0007669"/>
    <property type="project" value="TreeGrafter"/>
</dbReference>
<dbReference type="SUPFAM" id="SSF56112">
    <property type="entry name" value="Protein kinase-like (PK-like)"/>
    <property type="match status" value="1"/>
</dbReference>
<evidence type="ECO:0000256" key="1">
    <source>
        <dbReference type="ARBA" id="ARBA00001686"/>
    </source>
</evidence>
<dbReference type="SMART" id="SM00146">
    <property type="entry name" value="PI3Kc"/>
    <property type="match status" value="1"/>
</dbReference>
<dbReference type="PANTHER" id="PTHR10048:SF22">
    <property type="entry name" value="PHOSPHATIDYLINOSITOL 4-KINASE BETA"/>
    <property type="match status" value="1"/>
</dbReference>
<keyword evidence="4" id="KW-0808">Transferase</keyword>
<dbReference type="InterPro" id="IPR021601">
    <property type="entry name" value="Phosphatidylino_kinase_fungi"/>
</dbReference>
<dbReference type="HOGENOM" id="CLU_002446_2_0_1"/>
<dbReference type="PROSITE" id="PS51545">
    <property type="entry name" value="PIK_HELICAL"/>
    <property type="match status" value="1"/>
</dbReference>
<reference evidence="10" key="1">
    <citation type="journal article" date="2009" name="PLoS ONE">
        <title>Essential role for Schizosaccharomyces pombe pik1 in septation.</title>
        <authorList>
            <person name="Park J.S."/>
            <person name="Steinbach S.K."/>
            <person name="Desautels M."/>
            <person name="Hemmingsen S.M."/>
        </authorList>
    </citation>
    <scope>NUCLEOTIDE SEQUENCE</scope>
</reference>
<evidence type="ECO:0000256" key="6">
    <source>
        <dbReference type="ARBA" id="ARBA00023242"/>
    </source>
</evidence>
<dbReference type="PROSITE" id="PS50290">
    <property type="entry name" value="PI3_4_KINASE_3"/>
    <property type="match status" value="1"/>
</dbReference>
<name>C5IGP6_SCHPM</name>
<evidence type="ECO:0000313" key="10">
    <source>
        <dbReference type="EMBL" id="ACR61543.1"/>
    </source>
</evidence>